<sequence length="135" mass="15111">MNHDLLDYLLKTLLDLPHAERTSKKVKNALELVAELAGVEHPTHPPILGRRVDSTITTDPSCTLIRISEVSEIVGLARATIYKLLNSPQSKFPRPLKLTDGARKGSPVGWVLSEVQDWTRSRTQNRCEYPGQSQE</sequence>
<gene>
    <name evidence="1" type="ORF">C9I49_21325</name>
</gene>
<evidence type="ECO:0000313" key="1">
    <source>
        <dbReference type="EMBL" id="PWE41374.1"/>
    </source>
</evidence>
<dbReference type="RefSeq" id="WP_109521830.1">
    <property type="nucleotide sequence ID" value="NZ_QFAW01000034.1"/>
</dbReference>
<name>A0A2U2D3N2_9PSED</name>
<organism evidence="1 2">
    <name type="scientific">Pseudomonas prosekii</name>
    <dbReference type="NCBI Taxonomy" id="1148509"/>
    <lineage>
        <taxon>Bacteria</taxon>
        <taxon>Pseudomonadati</taxon>
        <taxon>Pseudomonadota</taxon>
        <taxon>Gammaproteobacteria</taxon>
        <taxon>Pseudomonadales</taxon>
        <taxon>Pseudomonadaceae</taxon>
        <taxon>Pseudomonas</taxon>
    </lineage>
</organism>
<dbReference type="Pfam" id="PF05930">
    <property type="entry name" value="Phage_AlpA"/>
    <property type="match status" value="1"/>
</dbReference>
<dbReference type="Proteomes" id="UP000245056">
    <property type="component" value="Unassembled WGS sequence"/>
</dbReference>
<accession>A0A2U2D3N2</accession>
<dbReference type="OrthoDB" id="8455288at2"/>
<dbReference type="AlphaFoldDB" id="A0A2U2D3N2"/>
<comment type="caution">
    <text evidence="1">The sequence shown here is derived from an EMBL/GenBank/DDBJ whole genome shotgun (WGS) entry which is preliminary data.</text>
</comment>
<dbReference type="Gene3D" id="1.10.238.160">
    <property type="match status" value="1"/>
</dbReference>
<evidence type="ECO:0008006" key="3">
    <source>
        <dbReference type="Google" id="ProtNLM"/>
    </source>
</evidence>
<dbReference type="InterPro" id="IPR010260">
    <property type="entry name" value="AlpA"/>
</dbReference>
<proteinExistence type="predicted"/>
<evidence type="ECO:0000313" key="2">
    <source>
        <dbReference type="Proteomes" id="UP000245056"/>
    </source>
</evidence>
<protein>
    <recommendedName>
        <fullName evidence="3">AlpA family phage regulatory protein</fullName>
    </recommendedName>
</protein>
<reference evidence="1 2" key="1">
    <citation type="submission" date="2018-05" db="EMBL/GenBank/DDBJ databases">
        <title>Genome sequences of two Antarctic strains of Pseudomonas prosekii: insights into adaptation to extreme conditions.</title>
        <authorList>
            <person name="Snopkova K."/>
            <person name="Dufkova K."/>
            <person name="Cejkova D."/>
            <person name="Sedlacek I."/>
            <person name="Smajs D."/>
        </authorList>
    </citation>
    <scope>NUCLEOTIDE SEQUENCE [LARGE SCALE GENOMIC DNA]</scope>
    <source>
        <strain evidence="1 2">P2673</strain>
    </source>
</reference>
<dbReference type="EMBL" id="QFAW01000034">
    <property type="protein sequence ID" value="PWE41374.1"/>
    <property type="molecule type" value="Genomic_DNA"/>
</dbReference>